<gene>
    <name evidence="9" type="ORF">CPLU01_15211</name>
</gene>
<comment type="subcellular location">
    <subcellularLocation>
        <location evidence="1">Membrane</location>
        <topology evidence="1">Multi-pass membrane protein</topology>
    </subcellularLocation>
</comment>
<feature type="transmembrane region" description="Helical" evidence="7">
    <location>
        <begin position="45"/>
        <end position="69"/>
    </location>
</feature>
<feature type="transmembrane region" description="Helical" evidence="7">
    <location>
        <begin position="202"/>
        <end position="221"/>
    </location>
</feature>
<evidence type="ECO:0000256" key="5">
    <source>
        <dbReference type="ARBA" id="ARBA00038359"/>
    </source>
</evidence>
<name>A0A8H6MWK8_9PEZI</name>
<evidence type="ECO:0000256" key="2">
    <source>
        <dbReference type="ARBA" id="ARBA00022692"/>
    </source>
</evidence>
<feature type="transmembrane region" description="Helical" evidence="7">
    <location>
        <begin position="12"/>
        <end position="33"/>
    </location>
</feature>
<dbReference type="Proteomes" id="UP000654918">
    <property type="component" value="Unassembled WGS sequence"/>
</dbReference>
<evidence type="ECO:0000256" key="1">
    <source>
        <dbReference type="ARBA" id="ARBA00004141"/>
    </source>
</evidence>
<dbReference type="GO" id="GO:0016020">
    <property type="term" value="C:membrane"/>
    <property type="evidence" value="ECO:0007669"/>
    <property type="project" value="UniProtKB-SubCell"/>
</dbReference>
<dbReference type="PANTHER" id="PTHR33048:SF93">
    <property type="entry name" value="INTEGRAL MEMBRANE PROTEIN"/>
    <property type="match status" value="1"/>
</dbReference>
<sequence>MAIGGKGPWAIAVMWSLTAVTLIFVILRIYTRVLIVRSYGIDDHVYVLAFAFLVFYSLFTTISALYGFGQSMADIANPDDAVRAVLFEAIGQTFAVVGMAVAKWSLGLFLLRLVNTRWHKIAIWVSMACLMGASISTCFVFWLQCTPPRYLWDRRVPGGFCSIDSTPVSMLLCILCVLVDFFYAVFPWFFIWGLQMKKREKIVILTSLSLGVFAGACGIKRTIEVPQLSSSDYLKDTVGLIVWSAAEIAVTMVCIGIPIARPLYKRYLDKLTSRDTSKYRHQSEGASYGLRTFGGSTMNPGPGKDGGETSDGGGDPVSKKLGLGGSLTKSYAVGGKPHVRGDDESDESILGPDFRRSQRAMEAPESGITVTYEVHTSRGV</sequence>
<dbReference type="PANTHER" id="PTHR33048">
    <property type="entry name" value="PTH11-LIKE INTEGRAL MEMBRANE PROTEIN (AFU_ORTHOLOGUE AFUA_5G11245)"/>
    <property type="match status" value="1"/>
</dbReference>
<accession>A0A8H6MWK8</accession>
<dbReference type="Pfam" id="PF20684">
    <property type="entry name" value="Fung_rhodopsin"/>
    <property type="match status" value="1"/>
</dbReference>
<feature type="region of interest" description="Disordered" evidence="6">
    <location>
        <begin position="287"/>
        <end position="380"/>
    </location>
</feature>
<comment type="similarity">
    <text evidence="5">Belongs to the SAT4 family.</text>
</comment>
<evidence type="ECO:0000313" key="10">
    <source>
        <dbReference type="Proteomes" id="UP000654918"/>
    </source>
</evidence>
<feature type="transmembrane region" description="Helical" evidence="7">
    <location>
        <begin position="241"/>
        <end position="264"/>
    </location>
</feature>
<keyword evidence="4 7" id="KW-0472">Membrane</keyword>
<evidence type="ECO:0000256" key="4">
    <source>
        <dbReference type="ARBA" id="ARBA00023136"/>
    </source>
</evidence>
<evidence type="ECO:0000256" key="6">
    <source>
        <dbReference type="SAM" id="MobiDB-lite"/>
    </source>
</evidence>
<dbReference type="InterPro" id="IPR049326">
    <property type="entry name" value="Rhodopsin_dom_fungi"/>
</dbReference>
<keyword evidence="3 7" id="KW-1133">Transmembrane helix</keyword>
<keyword evidence="10" id="KW-1185">Reference proteome</keyword>
<feature type="domain" description="Rhodopsin" evidence="8">
    <location>
        <begin position="27"/>
        <end position="266"/>
    </location>
</feature>
<dbReference type="InterPro" id="IPR052337">
    <property type="entry name" value="SAT4-like"/>
</dbReference>
<dbReference type="EMBL" id="WIGO01000480">
    <property type="protein sequence ID" value="KAF6810905.1"/>
    <property type="molecule type" value="Genomic_DNA"/>
</dbReference>
<organism evidence="9 10">
    <name type="scientific">Colletotrichum plurivorum</name>
    <dbReference type="NCBI Taxonomy" id="2175906"/>
    <lineage>
        <taxon>Eukaryota</taxon>
        <taxon>Fungi</taxon>
        <taxon>Dikarya</taxon>
        <taxon>Ascomycota</taxon>
        <taxon>Pezizomycotina</taxon>
        <taxon>Sordariomycetes</taxon>
        <taxon>Hypocreomycetidae</taxon>
        <taxon>Glomerellales</taxon>
        <taxon>Glomerellaceae</taxon>
        <taxon>Colletotrichum</taxon>
        <taxon>Colletotrichum orchidearum species complex</taxon>
    </lineage>
</organism>
<evidence type="ECO:0000256" key="3">
    <source>
        <dbReference type="ARBA" id="ARBA00022989"/>
    </source>
</evidence>
<feature type="transmembrane region" description="Helical" evidence="7">
    <location>
        <begin position="168"/>
        <end position="190"/>
    </location>
</feature>
<reference evidence="9" key="1">
    <citation type="journal article" date="2020" name="Phytopathology">
        <title>Genome Sequence Resources of Colletotrichum truncatum, C. plurivorum, C. musicola, and C. sojae: Four Species Pathogenic to Soybean (Glycine max).</title>
        <authorList>
            <person name="Rogerio F."/>
            <person name="Boufleur T.R."/>
            <person name="Ciampi-Guillardi M."/>
            <person name="Sukno S.A."/>
            <person name="Thon M.R."/>
            <person name="Massola Junior N.S."/>
            <person name="Baroncelli R."/>
        </authorList>
    </citation>
    <scope>NUCLEOTIDE SEQUENCE</scope>
    <source>
        <strain evidence="9">LFN00145</strain>
    </source>
</reference>
<protein>
    <recommendedName>
        <fullName evidence="8">Rhodopsin domain-containing protein</fullName>
    </recommendedName>
</protein>
<feature type="transmembrane region" description="Helical" evidence="7">
    <location>
        <begin position="121"/>
        <end position="143"/>
    </location>
</feature>
<feature type="transmembrane region" description="Helical" evidence="7">
    <location>
        <begin position="89"/>
        <end position="114"/>
    </location>
</feature>
<evidence type="ECO:0000259" key="8">
    <source>
        <dbReference type="Pfam" id="PF20684"/>
    </source>
</evidence>
<proteinExistence type="inferred from homology"/>
<evidence type="ECO:0000313" key="9">
    <source>
        <dbReference type="EMBL" id="KAF6810905.1"/>
    </source>
</evidence>
<dbReference type="AlphaFoldDB" id="A0A8H6MWK8"/>
<keyword evidence="2 7" id="KW-0812">Transmembrane</keyword>
<evidence type="ECO:0000256" key="7">
    <source>
        <dbReference type="SAM" id="Phobius"/>
    </source>
</evidence>
<comment type="caution">
    <text evidence="9">The sequence shown here is derived from an EMBL/GenBank/DDBJ whole genome shotgun (WGS) entry which is preliminary data.</text>
</comment>